<gene>
    <name evidence="1" type="ORF">Patl1_05308</name>
</gene>
<sequence length="144" mass="16067">MELFTDIAPKTAENFSSLLFSSLAGSCAPNTKAVLPVGYKGCQFHRVIKDFMIQAGDFVKSITTSSYLCPDRLSVRITLLMLEEAYSISLVMDLLDRNLFATCCGTNGLKQDIFPSQMLRNLFGTCIMCINASKRDILPYEMLR</sequence>
<reference evidence="2" key="1">
    <citation type="journal article" date="2023" name="G3 (Bethesda)">
        <title>Genome assembly and association tests identify interacting loci associated with vigor, precocity, and sex in interspecific pistachio rootstocks.</title>
        <authorList>
            <person name="Palmer W."/>
            <person name="Jacygrad E."/>
            <person name="Sagayaradj S."/>
            <person name="Cavanaugh K."/>
            <person name="Han R."/>
            <person name="Bertier L."/>
            <person name="Beede B."/>
            <person name="Kafkas S."/>
            <person name="Golino D."/>
            <person name="Preece J."/>
            <person name="Michelmore R."/>
        </authorList>
    </citation>
    <scope>NUCLEOTIDE SEQUENCE [LARGE SCALE GENOMIC DNA]</scope>
</reference>
<accession>A0ACC1BQL5</accession>
<organism evidence="1 2">
    <name type="scientific">Pistacia atlantica</name>
    <dbReference type="NCBI Taxonomy" id="434234"/>
    <lineage>
        <taxon>Eukaryota</taxon>
        <taxon>Viridiplantae</taxon>
        <taxon>Streptophyta</taxon>
        <taxon>Embryophyta</taxon>
        <taxon>Tracheophyta</taxon>
        <taxon>Spermatophyta</taxon>
        <taxon>Magnoliopsida</taxon>
        <taxon>eudicotyledons</taxon>
        <taxon>Gunneridae</taxon>
        <taxon>Pentapetalae</taxon>
        <taxon>rosids</taxon>
        <taxon>malvids</taxon>
        <taxon>Sapindales</taxon>
        <taxon>Anacardiaceae</taxon>
        <taxon>Pistacia</taxon>
    </lineage>
</organism>
<protein>
    <submittedName>
        <fullName evidence="1">Uncharacterized protein</fullName>
    </submittedName>
</protein>
<dbReference type="Proteomes" id="UP001164250">
    <property type="component" value="Chromosome 3"/>
</dbReference>
<evidence type="ECO:0000313" key="1">
    <source>
        <dbReference type="EMBL" id="KAJ0101373.1"/>
    </source>
</evidence>
<keyword evidence="2" id="KW-1185">Reference proteome</keyword>
<evidence type="ECO:0000313" key="2">
    <source>
        <dbReference type="Proteomes" id="UP001164250"/>
    </source>
</evidence>
<proteinExistence type="predicted"/>
<dbReference type="EMBL" id="CM047899">
    <property type="protein sequence ID" value="KAJ0101373.1"/>
    <property type="molecule type" value="Genomic_DNA"/>
</dbReference>
<comment type="caution">
    <text evidence="1">The sequence shown here is derived from an EMBL/GenBank/DDBJ whole genome shotgun (WGS) entry which is preliminary data.</text>
</comment>
<name>A0ACC1BQL5_9ROSI</name>